<evidence type="ECO:0000313" key="2">
    <source>
        <dbReference type="EMBL" id="MPL61646.1"/>
    </source>
</evidence>
<reference evidence="2" key="1">
    <citation type="submission" date="2019-08" db="EMBL/GenBank/DDBJ databases">
        <authorList>
            <person name="Kucharzyk K."/>
            <person name="Murdoch R.W."/>
            <person name="Higgins S."/>
            <person name="Loffler F."/>
        </authorList>
    </citation>
    <scope>NUCLEOTIDE SEQUENCE</scope>
</reference>
<keyword evidence="1" id="KW-1133">Transmembrane helix</keyword>
<keyword evidence="1" id="KW-0472">Membrane</keyword>
<name>A0A644T3Z7_9ZZZZ</name>
<organism evidence="2">
    <name type="scientific">bioreactor metagenome</name>
    <dbReference type="NCBI Taxonomy" id="1076179"/>
    <lineage>
        <taxon>unclassified sequences</taxon>
        <taxon>metagenomes</taxon>
        <taxon>ecological metagenomes</taxon>
    </lineage>
</organism>
<feature type="transmembrane region" description="Helical" evidence="1">
    <location>
        <begin position="12"/>
        <end position="35"/>
    </location>
</feature>
<dbReference type="EMBL" id="VSSQ01000015">
    <property type="protein sequence ID" value="MPL61646.1"/>
    <property type="molecule type" value="Genomic_DNA"/>
</dbReference>
<keyword evidence="1" id="KW-0812">Transmembrane</keyword>
<proteinExistence type="predicted"/>
<sequence>MPKFHLFAPRQIELAFPGLMLAVVAVYDGFVYIYIPVADFKVEAAVGVGTDPGFVMDGRTLAAKV</sequence>
<accession>A0A644T3Z7</accession>
<comment type="caution">
    <text evidence="2">The sequence shown here is derived from an EMBL/GenBank/DDBJ whole genome shotgun (WGS) entry which is preliminary data.</text>
</comment>
<dbReference type="AlphaFoldDB" id="A0A644T3Z7"/>
<gene>
    <name evidence="2" type="ORF">SDC9_07227</name>
</gene>
<protein>
    <submittedName>
        <fullName evidence="2">Uncharacterized protein</fullName>
    </submittedName>
</protein>
<evidence type="ECO:0000256" key="1">
    <source>
        <dbReference type="SAM" id="Phobius"/>
    </source>
</evidence>